<organism evidence="3 4">
    <name type="scientific">Brevibacillus reuszeri</name>
    <dbReference type="NCBI Taxonomy" id="54915"/>
    <lineage>
        <taxon>Bacteria</taxon>
        <taxon>Bacillati</taxon>
        <taxon>Bacillota</taxon>
        <taxon>Bacilli</taxon>
        <taxon>Bacillales</taxon>
        <taxon>Paenibacillaceae</taxon>
        <taxon>Brevibacillus</taxon>
    </lineage>
</organism>
<sequence length="60" mass="6797">MNKKNFDYNCINNQIDSFIESNNSFLNKTEVAKQPKSIRFKLMLMAAPVVALAGYVLSII</sequence>
<keyword evidence="1" id="KW-0472">Membrane</keyword>
<reference evidence="4" key="1">
    <citation type="submission" date="2015-07" db="EMBL/GenBank/DDBJ databases">
        <title>Genome sequencing project for genomic taxonomy and phylogenomics of Bacillus-like bacteria.</title>
        <authorList>
            <person name="Liu B."/>
            <person name="Wang J."/>
            <person name="Zhu Y."/>
            <person name="Liu G."/>
            <person name="Chen Q."/>
            <person name="Chen Z."/>
            <person name="Lan J."/>
            <person name="Che J."/>
            <person name="Ge C."/>
            <person name="Shi H."/>
            <person name="Pan Z."/>
            <person name="Liu X."/>
        </authorList>
    </citation>
    <scope>NUCLEOTIDE SEQUENCE [LARGE SCALE GENOMIC DNA]</scope>
    <source>
        <strain evidence="4">DSM 9887</strain>
    </source>
</reference>
<dbReference type="Proteomes" id="UP000319578">
    <property type="component" value="Unassembled WGS sequence"/>
</dbReference>
<name>A0A0K9YW33_9BACL</name>
<keyword evidence="5" id="KW-1185">Reference proteome</keyword>
<reference evidence="2 5" key="3">
    <citation type="submission" date="2019-06" db="EMBL/GenBank/DDBJ databases">
        <title>Whole genome shotgun sequence of Brevibacillus reuszeri NBRC 15719.</title>
        <authorList>
            <person name="Hosoyama A."/>
            <person name="Uohara A."/>
            <person name="Ohji S."/>
            <person name="Ichikawa N."/>
        </authorList>
    </citation>
    <scope>NUCLEOTIDE SEQUENCE [LARGE SCALE GENOMIC DNA]</scope>
    <source>
        <strain evidence="2 5">NBRC 15719</strain>
    </source>
</reference>
<accession>A0A0K9YW33</accession>
<dbReference type="PATRIC" id="fig|54915.3.peg.1823"/>
<gene>
    <name evidence="3" type="ORF">ADS79_14030</name>
    <name evidence="2" type="ORF">BRE01_62490</name>
</gene>
<evidence type="ECO:0000313" key="5">
    <source>
        <dbReference type="Proteomes" id="UP000319578"/>
    </source>
</evidence>
<comment type="caution">
    <text evidence="3">The sequence shown here is derived from an EMBL/GenBank/DDBJ whole genome shotgun (WGS) entry which is preliminary data.</text>
</comment>
<keyword evidence="1" id="KW-1133">Transmembrane helix</keyword>
<keyword evidence="1" id="KW-0812">Transmembrane</keyword>
<dbReference type="EMBL" id="LGIQ01000007">
    <property type="protein sequence ID" value="KNB72939.1"/>
    <property type="molecule type" value="Genomic_DNA"/>
</dbReference>
<dbReference type="EMBL" id="BJON01000031">
    <property type="protein sequence ID" value="GED72547.1"/>
    <property type="molecule type" value="Genomic_DNA"/>
</dbReference>
<evidence type="ECO:0000256" key="1">
    <source>
        <dbReference type="SAM" id="Phobius"/>
    </source>
</evidence>
<reference evidence="3" key="2">
    <citation type="submission" date="2015-07" db="EMBL/GenBank/DDBJ databases">
        <title>MeaNS - Measles Nucleotide Surveillance Program.</title>
        <authorList>
            <person name="Tran T."/>
            <person name="Druce J."/>
        </authorList>
    </citation>
    <scope>NUCLEOTIDE SEQUENCE</scope>
    <source>
        <strain evidence="3">DSM 9887</strain>
    </source>
</reference>
<protein>
    <submittedName>
        <fullName evidence="3">Uncharacterized protein</fullName>
    </submittedName>
</protein>
<evidence type="ECO:0000313" key="3">
    <source>
        <dbReference type="EMBL" id="KNB72939.1"/>
    </source>
</evidence>
<dbReference type="Proteomes" id="UP000036834">
    <property type="component" value="Unassembled WGS sequence"/>
</dbReference>
<evidence type="ECO:0000313" key="4">
    <source>
        <dbReference type="Proteomes" id="UP000036834"/>
    </source>
</evidence>
<dbReference type="AlphaFoldDB" id="A0A0K9YW33"/>
<proteinExistence type="predicted"/>
<feature type="transmembrane region" description="Helical" evidence="1">
    <location>
        <begin position="42"/>
        <end position="59"/>
    </location>
</feature>
<evidence type="ECO:0000313" key="2">
    <source>
        <dbReference type="EMBL" id="GED72547.1"/>
    </source>
</evidence>
<dbReference type="RefSeq" id="WP_049738989.1">
    <property type="nucleotide sequence ID" value="NZ_BJON01000031.1"/>
</dbReference>